<accession>A0A6S7I1G8</accession>
<dbReference type="EMBL" id="CACRXK020006944">
    <property type="protein sequence ID" value="CAB4010887.1"/>
    <property type="molecule type" value="Genomic_DNA"/>
</dbReference>
<evidence type="ECO:0000313" key="2">
    <source>
        <dbReference type="Proteomes" id="UP001152795"/>
    </source>
</evidence>
<protein>
    <submittedName>
        <fullName evidence="1">Uncharacterized protein</fullName>
    </submittedName>
</protein>
<name>A0A6S7I1G8_PARCT</name>
<dbReference type="AlphaFoldDB" id="A0A6S7I1G8"/>
<dbReference type="Proteomes" id="UP001152795">
    <property type="component" value="Unassembled WGS sequence"/>
</dbReference>
<evidence type="ECO:0000313" key="1">
    <source>
        <dbReference type="EMBL" id="CAB4010887.1"/>
    </source>
</evidence>
<gene>
    <name evidence="1" type="ORF">PACLA_8A000385</name>
</gene>
<comment type="caution">
    <text evidence="1">The sequence shown here is derived from an EMBL/GenBank/DDBJ whole genome shotgun (WGS) entry which is preliminary data.</text>
</comment>
<reference evidence="1" key="1">
    <citation type="submission" date="2020-04" db="EMBL/GenBank/DDBJ databases">
        <authorList>
            <person name="Alioto T."/>
            <person name="Alioto T."/>
            <person name="Gomez Garrido J."/>
        </authorList>
    </citation>
    <scope>NUCLEOTIDE SEQUENCE</scope>
    <source>
        <strain evidence="1">A484AB</strain>
    </source>
</reference>
<keyword evidence="2" id="KW-1185">Reference proteome</keyword>
<sequence length="252" mass="29987">MDQLVDDIERIFHDQTTVFKLNLSFGFILFNNETVQMQYHHSSVNNARVFDTAFQIRNLEDLQQVREALENIDIHEWARQQRPNSKWVVMDFTNATFYVTKLRDYPIGCSVRLPEYAVENPTIVSLDCDDNNGLPYEDKLCFFRCLALHKGCHPHNLERVTQHFYEQYDDSDDFDSETLEELPELEKLFELNIYVYRLVEVYDEDKDKTEIVAQLLQLDLYGSHFSYIKNLKMYSKSYCCLNLTRCGRQREL</sequence>
<organism evidence="1 2">
    <name type="scientific">Paramuricea clavata</name>
    <name type="common">Red gorgonian</name>
    <name type="synonym">Violescent sea-whip</name>
    <dbReference type="NCBI Taxonomy" id="317549"/>
    <lineage>
        <taxon>Eukaryota</taxon>
        <taxon>Metazoa</taxon>
        <taxon>Cnidaria</taxon>
        <taxon>Anthozoa</taxon>
        <taxon>Octocorallia</taxon>
        <taxon>Malacalcyonacea</taxon>
        <taxon>Plexauridae</taxon>
        <taxon>Paramuricea</taxon>
    </lineage>
</organism>
<dbReference type="OrthoDB" id="2160826at2759"/>
<proteinExistence type="predicted"/>